<organism evidence="1 2">
    <name type="scientific">Phytophthora lilii</name>
    <dbReference type="NCBI Taxonomy" id="2077276"/>
    <lineage>
        <taxon>Eukaryota</taxon>
        <taxon>Sar</taxon>
        <taxon>Stramenopiles</taxon>
        <taxon>Oomycota</taxon>
        <taxon>Peronosporomycetes</taxon>
        <taxon>Peronosporales</taxon>
        <taxon>Peronosporaceae</taxon>
        <taxon>Phytophthora</taxon>
    </lineage>
</organism>
<evidence type="ECO:0000313" key="1">
    <source>
        <dbReference type="EMBL" id="GMF18276.1"/>
    </source>
</evidence>
<comment type="caution">
    <text evidence="1">The sequence shown here is derived from an EMBL/GenBank/DDBJ whole genome shotgun (WGS) entry which is preliminary data.</text>
</comment>
<keyword evidence="2" id="KW-1185">Reference proteome</keyword>
<dbReference type="EMBL" id="BSXW01000312">
    <property type="protein sequence ID" value="GMF18276.1"/>
    <property type="molecule type" value="Genomic_DNA"/>
</dbReference>
<accession>A0A9W6TMF2</accession>
<dbReference type="OrthoDB" id="96105at2759"/>
<protein>
    <submittedName>
        <fullName evidence="1">Unnamed protein product</fullName>
    </submittedName>
</protein>
<gene>
    <name evidence="1" type="ORF">Plil01_000681500</name>
</gene>
<dbReference type="AlphaFoldDB" id="A0A9W6TMF2"/>
<dbReference type="Proteomes" id="UP001165083">
    <property type="component" value="Unassembled WGS sequence"/>
</dbReference>
<name>A0A9W6TMF2_9STRA</name>
<sequence>MYELLCHKWFGLPYQHRLVLRPLGDGQTPVDVPIPIELKTVRFSCLSDIKTIERGVYYHPESKSFGSLDAFVFVGNACYGLQMTLNRDHAIEGAPLDELLDWLNGAGFEADCFYLTFVVPSHLVNDFKKQSIRTGTASV</sequence>
<reference evidence="1" key="1">
    <citation type="submission" date="2023-04" db="EMBL/GenBank/DDBJ databases">
        <title>Phytophthora lilii NBRC 32176.</title>
        <authorList>
            <person name="Ichikawa N."/>
            <person name="Sato H."/>
            <person name="Tonouchi N."/>
        </authorList>
    </citation>
    <scope>NUCLEOTIDE SEQUENCE</scope>
    <source>
        <strain evidence="1">NBRC 32176</strain>
    </source>
</reference>
<evidence type="ECO:0000313" key="2">
    <source>
        <dbReference type="Proteomes" id="UP001165083"/>
    </source>
</evidence>
<proteinExistence type="predicted"/>